<dbReference type="RefSeq" id="WP_012635187.1">
    <property type="nucleotide sequence ID" value="NC_011899.1"/>
</dbReference>
<protein>
    <submittedName>
        <fullName evidence="1">Uncharacterized conserved protein</fullName>
    </submittedName>
</protein>
<keyword evidence="2" id="KW-1185">Reference proteome</keyword>
<organism evidence="1 2">
    <name type="scientific">Halothermothrix orenii (strain H 168 / OCM 544 / DSM 9562)</name>
    <dbReference type="NCBI Taxonomy" id="373903"/>
    <lineage>
        <taxon>Bacteria</taxon>
        <taxon>Bacillati</taxon>
        <taxon>Bacillota</taxon>
        <taxon>Clostridia</taxon>
        <taxon>Halanaerobiales</taxon>
        <taxon>Halothermotrichaceae</taxon>
        <taxon>Halothermothrix</taxon>
    </lineage>
</organism>
<dbReference type="PANTHER" id="PTHR37460">
    <property type="entry name" value="ENDONUCLEASE III"/>
    <property type="match status" value="1"/>
</dbReference>
<dbReference type="EMBL" id="CP001098">
    <property type="protein sequence ID" value="ACL68989.1"/>
    <property type="molecule type" value="Genomic_DNA"/>
</dbReference>
<dbReference type="Proteomes" id="UP000000719">
    <property type="component" value="Chromosome"/>
</dbReference>
<sequence length="138" mass="16262">MKNLDYDSGIYLLEIFLHKPKKIEVGKKGEFTFPPGYYYYAGTAQKNLQARLERHKRRVKKYHWHIDYLLGAANLLSIYTWEVKREGECHLARYLIDKLNGEIIVPGFGSSDCRCKTHLVFFPQKVTKNEIPDNDFFD</sequence>
<reference evidence="1 2" key="1">
    <citation type="journal article" date="2009" name="PLoS ONE">
        <title>Genome analysis of the anaerobic thermohalophilic bacterium Halothermothrix orenii.</title>
        <authorList>
            <person name="Mavromatis K."/>
            <person name="Ivanova N."/>
            <person name="Anderson I."/>
            <person name="Lykidis A."/>
            <person name="Hooper S.D."/>
            <person name="Sun H."/>
            <person name="Kunin V."/>
            <person name="Lapidus A."/>
            <person name="Hugenholtz P."/>
            <person name="Patel B."/>
            <person name="Kyrpides N.C."/>
        </authorList>
    </citation>
    <scope>NUCLEOTIDE SEQUENCE [LARGE SCALE GENOMIC DNA]</scope>
    <source>
        <strain evidence="2">H 168 / OCM 544 / DSM 9562</strain>
    </source>
</reference>
<dbReference type="OrthoDB" id="9802365at2"/>
<dbReference type="PANTHER" id="PTHR37460:SF1">
    <property type="entry name" value="ENDONUCLEASE III"/>
    <property type="match status" value="1"/>
</dbReference>
<dbReference type="STRING" id="373903.Hore_02280"/>
<dbReference type="HOGENOM" id="CLU_115699_0_1_9"/>
<dbReference type="AlphaFoldDB" id="B8D120"/>
<evidence type="ECO:0000313" key="1">
    <source>
        <dbReference type="EMBL" id="ACL68989.1"/>
    </source>
</evidence>
<dbReference type="CDD" id="cd10441">
    <property type="entry name" value="GIY-YIG_COG1833"/>
    <property type="match status" value="1"/>
</dbReference>
<dbReference type="InterPro" id="IPR002837">
    <property type="entry name" value="DUF123"/>
</dbReference>
<gene>
    <name evidence="1" type="ordered locus">Hore_02280</name>
</gene>
<name>B8D120_HALOH</name>
<accession>B8D120</accession>
<proteinExistence type="predicted"/>
<dbReference type="eggNOG" id="COG1833">
    <property type="taxonomic scope" value="Bacteria"/>
</dbReference>
<dbReference type="Pfam" id="PF01986">
    <property type="entry name" value="DUF123"/>
    <property type="match status" value="1"/>
</dbReference>
<evidence type="ECO:0000313" key="2">
    <source>
        <dbReference type="Proteomes" id="UP000000719"/>
    </source>
</evidence>
<dbReference type="KEGG" id="hor:Hore_02280"/>